<proteinExistence type="predicted"/>
<evidence type="ECO:0000256" key="1">
    <source>
        <dbReference type="SAM" id="MobiDB-lite"/>
    </source>
</evidence>
<feature type="region of interest" description="Disordered" evidence="1">
    <location>
        <begin position="137"/>
        <end position="161"/>
    </location>
</feature>
<evidence type="ECO:0000256" key="2">
    <source>
        <dbReference type="SAM" id="Phobius"/>
    </source>
</evidence>
<organism evidence="4 5">
    <name type="scientific">Dreissena polymorpha</name>
    <name type="common">Zebra mussel</name>
    <name type="synonym">Mytilus polymorpha</name>
    <dbReference type="NCBI Taxonomy" id="45954"/>
    <lineage>
        <taxon>Eukaryota</taxon>
        <taxon>Metazoa</taxon>
        <taxon>Spiralia</taxon>
        <taxon>Lophotrochozoa</taxon>
        <taxon>Mollusca</taxon>
        <taxon>Bivalvia</taxon>
        <taxon>Autobranchia</taxon>
        <taxon>Heteroconchia</taxon>
        <taxon>Euheterodonta</taxon>
        <taxon>Imparidentia</taxon>
        <taxon>Neoheterodontei</taxon>
        <taxon>Myida</taxon>
        <taxon>Dreissenoidea</taxon>
        <taxon>Dreissenidae</taxon>
        <taxon>Dreissena</taxon>
    </lineage>
</organism>
<keyword evidence="2" id="KW-1133">Transmembrane helix</keyword>
<accession>A0A9D4I3Q4</accession>
<feature type="chain" id="PRO_5038713024" evidence="3">
    <location>
        <begin position="24"/>
        <end position="161"/>
    </location>
</feature>
<keyword evidence="2" id="KW-0472">Membrane</keyword>
<comment type="caution">
    <text evidence="4">The sequence shown here is derived from an EMBL/GenBank/DDBJ whole genome shotgun (WGS) entry which is preliminary data.</text>
</comment>
<feature type="transmembrane region" description="Helical" evidence="2">
    <location>
        <begin position="70"/>
        <end position="93"/>
    </location>
</feature>
<protein>
    <submittedName>
        <fullName evidence="4">Uncharacterized protein</fullName>
    </submittedName>
</protein>
<keyword evidence="3" id="KW-0732">Signal</keyword>
<keyword evidence="5" id="KW-1185">Reference proteome</keyword>
<reference evidence="4" key="1">
    <citation type="journal article" date="2019" name="bioRxiv">
        <title>The Genome of the Zebra Mussel, Dreissena polymorpha: A Resource for Invasive Species Research.</title>
        <authorList>
            <person name="McCartney M.A."/>
            <person name="Auch B."/>
            <person name="Kono T."/>
            <person name="Mallez S."/>
            <person name="Zhang Y."/>
            <person name="Obille A."/>
            <person name="Becker A."/>
            <person name="Abrahante J.E."/>
            <person name="Garbe J."/>
            <person name="Badalamenti J.P."/>
            <person name="Herman A."/>
            <person name="Mangelson H."/>
            <person name="Liachko I."/>
            <person name="Sullivan S."/>
            <person name="Sone E.D."/>
            <person name="Koren S."/>
            <person name="Silverstein K.A.T."/>
            <person name="Beckman K.B."/>
            <person name="Gohl D.M."/>
        </authorList>
    </citation>
    <scope>NUCLEOTIDE SEQUENCE</scope>
    <source>
        <strain evidence="4">Duluth1</strain>
        <tissue evidence="4">Whole animal</tissue>
    </source>
</reference>
<reference evidence="4" key="2">
    <citation type="submission" date="2020-11" db="EMBL/GenBank/DDBJ databases">
        <authorList>
            <person name="McCartney M.A."/>
            <person name="Auch B."/>
            <person name="Kono T."/>
            <person name="Mallez S."/>
            <person name="Becker A."/>
            <person name="Gohl D.M."/>
            <person name="Silverstein K.A.T."/>
            <person name="Koren S."/>
            <person name="Bechman K.B."/>
            <person name="Herman A."/>
            <person name="Abrahante J.E."/>
            <person name="Garbe J."/>
        </authorList>
    </citation>
    <scope>NUCLEOTIDE SEQUENCE</scope>
    <source>
        <strain evidence="4">Duluth1</strain>
        <tissue evidence="4">Whole animal</tissue>
    </source>
</reference>
<dbReference type="EMBL" id="JAIWYP010000010">
    <property type="protein sequence ID" value="KAH3749096.1"/>
    <property type="molecule type" value="Genomic_DNA"/>
</dbReference>
<keyword evidence="2" id="KW-0812">Transmembrane</keyword>
<dbReference type="Proteomes" id="UP000828390">
    <property type="component" value="Unassembled WGS sequence"/>
</dbReference>
<feature type="signal peptide" evidence="3">
    <location>
        <begin position="1"/>
        <end position="23"/>
    </location>
</feature>
<evidence type="ECO:0000313" key="4">
    <source>
        <dbReference type="EMBL" id="KAH3749096.1"/>
    </source>
</evidence>
<evidence type="ECO:0000313" key="5">
    <source>
        <dbReference type="Proteomes" id="UP000828390"/>
    </source>
</evidence>
<dbReference type="AlphaFoldDB" id="A0A9D4I3Q4"/>
<evidence type="ECO:0000256" key="3">
    <source>
        <dbReference type="SAM" id="SignalP"/>
    </source>
</evidence>
<gene>
    <name evidence="4" type="ORF">DPMN_183587</name>
</gene>
<name>A0A9D4I3Q4_DREPO</name>
<sequence length="161" mass="17845">MDFRLRNVIILLELLVIVEVCSQAFNSGYRSYSSTRRYGSYVPYSGYRSDVLYRNPKIRSSADYTSKGGFIAGMVVLGIGCSAAIVIIILCLLKKRGIICSSSNRPTTPSSTVDTLNKGFIYSNNFTMGYVNSPPPQTHSDMYPPSSYSNGNAYEPEPDYQ</sequence>